<dbReference type="EC" id="2.7.13.3" evidence="2"/>
<evidence type="ECO:0000256" key="3">
    <source>
        <dbReference type="ARBA" id="ARBA00022553"/>
    </source>
</evidence>
<dbReference type="CDD" id="cd00082">
    <property type="entry name" value="HisKA"/>
    <property type="match status" value="1"/>
</dbReference>
<evidence type="ECO:0000256" key="2">
    <source>
        <dbReference type="ARBA" id="ARBA00012438"/>
    </source>
</evidence>
<dbReference type="Gene3D" id="1.10.287.130">
    <property type="match status" value="1"/>
</dbReference>
<evidence type="ECO:0000256" key="4">
    <source>
        <dbReference type="SAM" id="Phobius"/>
    </source>
</evidence>
<evidence type="ECO:0000256" key="1">
    <source>
        <dbReference type="ARBA" id="ARBA00000085"/>
    </source>
</evidence>
<evidence type="ECO:0000259" key="5">
    <source>
        <dbReference type="PROSITE" id="PS50109"/>
    </source>
</evidence>
<sequence length="528" mass="58830">MTDRATSEMHWRSLALLNLFRFLSVLGLFLGLSLLFPRVLADSGGREPFFWACAIDALLALGFIFTIRSRKPAFEIQLSAQVATDIVFLVFVMHLFGGVRSGIGILLLPYLAAAGLISRGRMTLFHAAMASLALLAEQLVRVAYEGVSPDDNLTPALLCVACFAVAWLGYRLSHYAEASEALAAQRGVDLANLGQVNQRILQDVSDGVVVVDAVGHVRQFNHRATELLGLPLTLNQPLVQAAPSLDAIWRDWREDRTQAPALLAGQAHKTLRPRMVPMSENASEADVLIYLEDMDRLRRESQQLKLAALGRLTANLAHEIRNPLSAIAHAAQLLGEEATDDPLMQRLTRIIDDNTRRLERMVHDVLELNRRDRVVRQDIELDEWLHTFLDEFRQVENIVPPLLLTCPPHVVVRFDPGHLHQVLWNLARNGWRYCSKTEGSLVFNVLAHRGRWRLDVINDGPPVPADAQTQLFEPFFTTDTKGTGLGLYIAREICAANAAHLEYLAPAEGGASFCITFGISDEQKNENR</sequence>
<name>A0A0N1JRM1_9NEIS</name>
<dbReference type="Gene3D" id="3.30.450.20">
    <property type="entry name" value="PAS domain"/>
    <property type="match status" value="1"/>
</dbReference>
<dbReference type="SUPFAM" id="SSF47384">
    <property type="entry name" value="Homodimeric domain of signal transducing histidine kinase"/>
    <property type="match status" value="1"/>
</dbReference>
<dbReference type="AlphaFoldDB" id="A0A0N1JRM1"/>
<comment type="catalytic activity">
    <reaction evidence="1">
        <text>ATP + protein L-histidine = ADP + protein N-phospho-L-histidine.</text>
        <dbReference type="EC" id="2.7.13.3"/>
    </reaction>
</comment>
<dbReference type="Gene3D" id="3.30.565.10">
    <property type="entry name" value="Histidine kinase-like ATPase, C-terminal domain"/>
    <property type="match status" value="1"/>
</dbReference>
<dbReference type="InterPro" id="IPR005467">
    <property type="entry name" value="His_kinase_dom"/>
</dbReference>
<keyword evidence="4" id="KW-0472">Membrane</keyword>
<dbReference type="SMART" id="SM00387">
    <property type="entry name" value="HATPase_c"/>
    <property type="match status" value="1"/>
</dbReference>
<evidence type="ECO:0000313" key="8">
    <source>
        <dbReference type="Proteomes" id="UP000037939"/>
    </source>
</evidence>
<dbReference type="STRING" id="857265.WG78_21040"/>
<feature type="domain" description="Histidine kinase" evidence="5">
    <location>
        <begin position="315"/>
        <end position="521"/>
    </location>
</feature>
<dbReference type="SMART" id="SM00388">
    <property type="entry name" value="HisKA"/>
    <property type="match status" value="1"/>
</dbReference>
<dbReference type="PRINTS" id="PR00344">
    <property type="entry name" value="BCTRLSENSOR"/>
</dbReference>
<dbReference type="SUPFAM" id="SSF55874">
    <property type="entry name" value="ATPase domain of HSP90 chaperone/DNA topoisomerase II/histidine kinase"/>
    <property type="match status" value="1"/>
</dbReference>
<keyword evidence="7" id="KW-0808">Transferase</keyword>
<evidence type="ECO:0000259" key="6">
    <source>
        <dbReference type="PROSITE" id="PS50112"/>
    </source>
</evidence>
<dbReference type="Pfam" id="PF25323">
    <property type="entry name" value="6TM_PilS"/>
    <property type="match status" value="1"/>
</dbReference>
<accession>A0A0N1JRM1</accession>
<dbReference type="InterPro" id="IPR036097">
    <property type="entry name" value="HisK_dim/P_sf"/>
</dbReference>
<dbReference type="InterPro" id="IPR004358">
    <property type="entry name" value="Sig_transdc_His_kin-like_C"/>
</dbReference>
<reference evidence="7 8" key="1">
    <citation type="submission" date="2015-07" db="EMBL/GenBank/DDBJ databases">
        <title>Draft genome sequence of the Amantichitinum ursilacus IGB-41, a new chitin-degrading bacterium.</title>
        <authorList>
            <person name="Kirstahler P."/>
            <person name="Guenther M."/>
            <person name="Grumaz C."/>
            <person name="Rupp S."/>
            <person name="Zibek S."/>
            <person name="Sohn K."/>
        </authorList>
    </citation>
    <scope>NUCLEOTIDE SEQUENCE [LARGE SCALE GENOMIC DNA]</scope>
    <source>
        <strain evidence="7 8">IGB-41</strain>
    </source>
</reference>
<dbReference type="Pfam" id="PF02518">
    <property type="entry name" value="HATPase_c"/>
    <property type="match status" value="1"/>
</dbReference>
<comment type="caution">
    <text evidence="7">The sequence shown here is derived from an EMBL/GenBank/DDBJ whole genome shotgun (WGS) entry which is preliminary data.</text>
</comment>
<dbReference type="RefSeq" id="WP_161805177.1">
    <property type="nucleotide sequence ID" value="NZ_LAQT01000037.1"/>
</dbReference>
<dbReference type="InterPro" id="IPR036890">
    <property type="entry name" value="HATPase_C_sf"/>
</dbReference>
<feature type="domain" description="PAS" evidence="6">
    <location>
        <begin position="199"/>
        <end position="230"/>
    </location>
</feature>
<keyword evidence="4" id="KW-0812">Transmembrane</keyword>
<organism evidence="7 8">
    <name type="scientific">Amantichitinum ursilacus</name>
    <dbReference type="NCBI Taxonomy" id="857265"/>
    <lineage>
        <taxon>Bacteria</taxon>
        <taxon>Pseudomonadati</taxon>
        <taxon>Pseudomonadota</taxon>
        <taxon>Betaproteobacteria</taxon>
        <taxon>Neisseriales</taxon>
        <taxon>Chitinibacteraceae</taxon>
        <taxon>Amantichitinum</taxon>
    </lineage>
</organism>
<protein>
    <recommendedName>
        <fullName evidence="2">histidine kinase</fullName>
        <ecNumber evidence="2">2.7.13.3</ecNumber>
    </recommendedName>
</protein>
<feature type="transmembrane region" description="Helical" evidence="4">
    <location>
        <begin position="48"/>
        <end position="67"/>
    </location>
</feature>
<gene>
    <name evidence="7" type="primary">zraS_2</name>
    <name evidence="7" type="ORF">WG78_21040</name>
</gene>
<dbReference type="PROSITE" id="PS50109">
    <property type="entry name" value="HIS_KIN"/>
    <property type="match status" value="1"/>
</dbReference>
<keyword evidence="4" id="KW-1133">Transmembrane helix</keyword>
<keyword evidence="3" id="KW-0597">Phosphoprotein</keyword>
<dbReference type="PROSITE" id="PS50112">
    <property type="entry name" value="PAS"/>
    <property type="match status" value="1"/>
</dbReference>
<feature type="transmembrane region" description="Helical" evidence="4">
    <location>
        <begin position="15"/>
        <end position="36"/>
    </location>
</feature>
<feature type="transmembrane region" description="Helical" evidence="4">
    <location>
        <begin position="87"/>
        <end position="111"/>
    </location>
</feature>
<dbReference type="GO" id="GO:0000155">
    <property type="term" value="F:phosphorelay sensor kinase activity"/>
    <property type="evidence" value="ECO:0007669"/>
    <property type="project" value="InterPro"/>
</dbReference>
<dbReference type="Pfam" id="PF00512">
    <property type="entry name" value="HisKA"/>
    <property type="match status" value="1"/>
</dbReference>
<dbReference type="Pfam" id="PF13188">
    <property type="entry name" value="PAS_8"/>
    <property type="match status" value="1"/>
</dbReference>
<dbReference type="EMBL" id="LAQT01000037">
    <property type="protein sequence ID" value="KPC49420.1"/>
    <property type="molecule type" value="Genomic_DNA"/>
</dbReference>
<evidence type="ECO:0000313" key="7">
    <source>
        <dbReference type="EMBL" id="KPC49420.1"/>
    </source>
</evidence>
<dbReference type="InterPro" id="IPR000014">
    <property type="entry name" value="PAS"/>
</dbReference>
<dbReference type="PANTHER" id="PTHR43065:SF52">
    <property type="entry name" value="SENSOR PROTEIN KINASE PILS"/>
    <property type="match status" value="1"/>
</dbReference>
<proteinExistence type="predicted"/>
<dbReference type="Proteomes" id="UP000037939">
    <property type="component" value="Unassembled WGS sequence"/>
</dbReference>
<keyword evidence="8" id="KW-1185">Reference proteome</keyword>
<dbReference type="InterPro" id="IPR003661">
    <property type="entry name" value="HisK_dim/P_dom"/>
</dbReference>
<dbReference type="PANTHER" id="PTHR43065">
    <property type="entry name" value="SENSOR HISTIDINE KINASE"/>
    <property type="match status" value="1"/>
</dbReference>
<dbReference type="InterPro" id="IPR003594">
    <property type="entry name" value="HATPase_dom"/>
</dbReference>